<dbReference type="Proteomes" id="UP000543030">
    <property type="component" value="Unassembled WGS sequence"/>
</dbReference>
<evidence type="ECO:0000256" key="5">
    <source>
        <dbReference type="HAMAP-Rule" id="MF_01371"/>
    </source>
</evidence>
<dbReference type="InterPro" id="IPR016082">
    <property type="entry name" value="Ribosomal_uL30_ferredoxin-like"/>
</dbReference>
<dbReference type="PANTHER" id="PTHR15892">
    <property type="entry name" value="MITOCHONDRIAL RIBOSOMAL PROTEIN L30"/>
    <property type="match status" value="1"/>
</dbReference>
<organism evidence="7 8">
    <name type="scientific">Silvimonas terrae</name>
    <dbReference type="NCBI Taxonomy" id="300266"/>
    <lineage>
        <taxon>Bacteria</taxon>
        <taxon>Pseudomonadati</taxon>
        <taxon>Pseudomonadota</taxon>
        <taxon>Betaproteobacteria</taxon>
        <taxon>Neisseriales</taxon>
        <taxon>Chitinibacteraceae</taxon>
        <taxon>Silvimonas</taxon>
    </lineage>
</organism>
<evidence type="ECO:0000256" key="3">
    <source>
        <dbReference type="ARBA" id="ARBA00022980"/>
    </source>
</evidence>
<evidence type="ECO:0000256" key="4">
    <source>
        <dbReference type="ARBA" id="ARBA00023274"/>
    </source>
</evidence>
<feature type="domain" description="Large ribosomal subunit protein uL30-like ferredoxin-like fold" evidence="6">
    <location>
        <begin position="7"/>
        <end position="56"/>
    </location>
</feature>
<dbReference type="PIRSF" id="PIRSF002211">
    <property type="entry name" value="Ribosomal_L30_bac-type"/>
    <property type="match status" value="1"/>
</dbReference>
<keyword evidence="8" id="KW-1185">Reference proteome</keyword>
<dbReference type="EMBL" id="JACHHN010000004">
    <property type="protein sequence ID" value="MBB5191418.1"/>
    <property type="molecule type" value="Genomic_DNA"/>
</dbReference>
<accession>A0A840RFW9</accession>
<keyword evidence="3 5" id="KW-0689">Ribosomal protein</keyword>
<dbReference type="HAMAP" id="MF_01371_B">
    <property type="entry name" value="Ribosomal_uL30_B"/>
    <property type="match status" value="1"/>
</dbReference>
<dbReference type="GO" id="GO:0003735">
    <property type="term" value="F:structural constituent of ribosome"/>
    <property type="evidence" value="ECO:0007669"/>
    <property type="project" value="InterPro"/>
</dbReference>
<evidence type="ECO:0000313" key="7">
    <source>
        <dbReference type="EMBL" id="MBB5191418.1"/>
    </source>
</evidence>
<dbReference type="SUPFAM" id="SSF55129">
    <property type="entry name" value="Ribosomal protein L30p/L7e"/>
    <property type="match status" value="1"/>
</dbReference>
<evidence type="ECO:0000256" key="2">
    <source>
        <dbReference type="ARBA" id="ARBA00011838"/>
    </source>
</evidence>
<dbReference type="FunFam" id="3.30.1390.20:FF:000001">
    <property type="entry name" value="50S ribosomal protein L30"/>
    <property type="match status" value="1"/>
</dbReference>
<dbReference type="Pfam" id="PF00327">
    <property type="entry name" value="Ribosomal_L30"/>
    <property type="match status" value="1"/>
</dbReference>
<keyword evidence="4 5" id="KW-0687">Ribonucleoprotein</keyword>
<dbReference type="PANTHER" id="PTHR15892:SF2">
    <property type="entry name" value="LARGE RIBOSOMAL SUBUNIT PROTEIN UL30M"/>
    <property type="match status" value="1"/>
</dbReference>
<dbReference type="GO" id="GO:0022625">
    <property type="term" value="C:cytosolic large ribosomal subunit"/>
    <property type="evidence" value="ECO:0007669"/>
    <property type="project" value="TreeGrafter"/>
</dbReference>
<comment type="subunit">
    <text evidence="2 5">Part of the 50S ribosomal subunit.</text>
</comment>
<gene>
    <name evidence="5" type="primary">rpmD</name>
    <name evidence="7" type="ORF">HNQ50_002148</name>
</gene>
<evidence type="ECO:0000256" key="1">
    <source>
        <dbReference type="ARBA" id="ARBA00007594"/>
    </source>
</evidence>
<sequence length="61" mass="6740">MSDVKKVKVTLVKSLIGRLESHKACARGLGLRRLNSSSEVIDTPENRGMINKISYLLKVEG</sequence>
<dbReference type="InterPro" id="IPR036919">
    <property type="entry name" value="Ribo_uL30_ferredoxin-like_sf"/>
</dbReference>
<dbReference type="GO" id="GO:0006412">
    <property type="term" value="P:translation"/>
    <property type="evidence" value="ECO:0007669"/>
    <property type="project" value="UniProtKB-UniRule"/>
</dbReference>
<dbReference type="InterPro" id="IPR005996">
    <property type="entry name" value="Ribosomal_uL30_bac-type"/>
</dbReference>
<comment type="caution">
    <text evidence="7">The sequence shown here is derived from an EMBL/GenBank/DDBJ whole genome shotgun (WGS) entry which is preliminary data.</text>
</comment>
<dbReference type="RefSeq" id="WP_184100412.1">
    <property type="nucleotide sequence ID" value="NZ_JACHHN010000004.1"/>
</dbReference>
<dbReference type="NCBIfam" id="TIGR01308">
    <property type="entry name" value="rpmD_bact"/>
    <property type="match status" value="1"/>
</dbReference>
<protein>
    <recommendedName>
        <fullName evidence="5">Large ribosomal subunit protein uL30</fullName>
    </recommendedName>
</protein>
<evidence type="ECO:0000259" key="6">
    <source>
        <dbReference type="Pfam" id="PF00327"/>
    </source>
</evidence>
<evidence type="ECO:0000313" key="8">
    <source>
        <dbReference type="Proteomes" id="UP000543030"/>
    </source>
</evidence>
<dbReference type="CDD" id="cd01658">
    <property type="entry name" value="Ribosomal_L30"/>
    <property type="match status" value="1"/>
</dbReference>
<comment type="similarity">
    <text evidence="1 5">Belongs to the universal ribosomal protein uL30 family.</text>
</comment>
<name>A0A840RFW9_9NEIS</name>
<dbReference type="AlphaFoldDB" id="A0A840RFW9"/>
<proteinExistence type="inferred from homology"/>
<reference evidence="7 8" key="1">
    <citation type="submission" date="2020-08" db="EMBL/GenBank/DDBJ databases">
        <title>Genomic Encyclopedia of Type Strains, Phase IV (KMG-IV): sequencing the most valuable type-strain genomes for metagenomic binning, comparative biology and taxonomic classification.</title>
        <authorList>
            <person name="Goeker M."/>
        </authorList>
    </citation>
    <scope>NUCLEOTIDE SEQUENCE [LARGE SCALE GENOMIC DNA]</scope>
    <source>
        <strain evidence="7 8">DSM 18233</strain>
    </source>
</reference>
<dbReference type="Gene3D" id="3.30.1390.20">
    <property type="entry name" value="Ribosomal protein L30, ferredoxin-like fold domain"/>
    <property type="match status" value="1"/>
</dbReference>